<dbReference type="NCBIfam" id="TIGR00254">
    <property type="entry name" value="GGDEF"/>
    <property type="match status" value="1"/>
</dbReference>
<dbReference type="InterPro" id="IPR037522">
    <property type="entry name" value="HD_GYP_dom"/>
</dbReference>
<dbReference type="SUPFAM" id="SSF109604">
    <property type="entry name" value="HD-domain/PDEase-like"/>
    <property type="match status" value="1"/>
</dbReference>
<evidence type="ECO:0000313" key="6">
    <source>
        <dbReference type="Proteomes" id="UP000053557"/>
    </source>
</evidence>
<feature type="transmembrane region" description="Helical" evidence="1">
    <location>
        <begin position="162"/>
        <end position="180"/>
    </location>
</feature>
<keyword evidence="1" id="KW-0472">Membrane</keyword>
<dbReference type="Gene3D" id="3.30.70.270">
    <property type="match status" value="1"/>
</dbReference>
<protein>
    <recommendedName>
        <fullName evidence="7">Diguanylate cyclase</fullName>
    </recommendedName>
</protein>
<dbReference type="Proteomes" id="UP000053557">
    <property type="component" value="Unassembled WGS sequence"/>
</dbReference>
<feature type="domain" description="HD" evidence="3">
    <location>
        <begin position="602"/>
        <end position="724"/>
    </location>
</feature>
<evidence type="ECO:0008006" key="7">
    <source>
        <dbReference type="Google" id="ProtNLM"/>
    </source>
</evidence>
<dbReference type="CDD" id="cd01949">
    <property type="entry name" value="GGDEF"/>
    <property type="match status" value="1"/>
</dbReference>
<sequence length="772" mass="86739">MKKDEEFQLLTKSTQWGELSEIEKVVIMEKRIVFVRWLGIVCAAVTVPFLGYQWAAFMFGIIGFAAVYNMVFQFYIIAKKREWLLKPAIITVGDIMMASAVVFITGGIHSDFFVVYFLIAILSAIRFGGRAAGISTLLSIVFYSLVIFLRGPVHLVYDLANILFRMGFVATTGIFVGYVGDKARQVELDLQRELDQAHAHLNESTALLNANLELDSVLEVAVTQSRLLIDAEFALILPKGSGLSFLPRDLKDSYDRPYYSSARTDAVMREEDMMYIVDLFKDVTRLSPIFQKRISGESSVELVECHMNSKLAHILNVKENIMYNLVSVQLFTGETEIGTLYLLKTHKPSQELRKTTLNALSVFTLRISAAITNSLMYTQSRMQAVTDSVTGLYNHRFLHEYLNDEIKKVVEQNTPLSLIVLDVDSFKQFNDMYGHSIGDTALRSVAEMIRPAIKERGIAARFGGDEFVIILPGVPHQDALAVAESIRARAKNYRHFTQNQALATLSISLGVATAPQSGVTSHTLFHAADLALYEAKHAGKNVVRSAESMHAFGESQDDHLTALGEHRELADAIASVQRDLDIVNPQMVETLLAALKAKDLGTYEHSMSVSFYAERLARRLGLTDQEVETIRIGALIHDVGKIGIPDYILTKAAKLTKEEYEMIKEHPTIGAEILKPLHLYEGYLPIVRYHHEWVNGNGYPHQLKGIEIPIEARIVAICDAFDAMTSNRPYKAAMSYEKALFTIENLVDEQFDQEVWRHFHEMIQEEISVIAN</sequence>
<accession>A0A101XT77</accession>
<dbReference type="PANTHER" id="PTHR43155:SF2">
    <property type="entry name" value="CYCLIC DI-GMP PHOSPHODIESTERASE PA4108"/>
    <property type="match status" value="1"/>
</dbReference>
<dbReference type="InterPro" id="IPR006674">
    <property type="entry name" value="HD_domain"/>
</dbReference>
<dbReference type="SMART" id="SM00471">
    <property type="entry name" value="HDc"/>
    <property type="match status" value="1"/>
</dbReference>
<dbReference type="RefSeq" id="WP_067711552.1">
    <property type="nucleotide sequence ID" value="NZ_LPVJ01000006.1"/>
</dbReference>
<dbReference type="FunFam" id="3.30.70.270:FF:000001">
    <property type="entry name" value="Diguanylate cyclase domain protein"/>
    <property type="match status" value="1"/>
</dbReference>
<dbReference type="EMBL" id="LPVJ01000006">
    <property type="protein sequence ID" value="KUO97103.1"/>
    <property type="molecule type" value="Genomic_DNA"/>
</dbReference>
<keyword evidence="6" id="KW-1185">Reference proteome</keyword>
<dbReference type="PANTHER" id="PTHR43155">
    <property type="entry name" value="CYCLIC DI-GMP PHOSPHODIESTERASE PA4108-RELATED"/>
    <property type="match status" value="1"/>
</dbReference>
<evidence type="ECO:0000259" key="3">
    <source>
        <dbReference type="PROSITE" id="PS51831"/>
    </source>
</evidence>
<feature type="transmembrane region" description="Helical" evidence="1">
    <location>
        <begin position="131"/>
        <end position="150"/>
    </location>
</feature>
<dbReference type="CDD" id="cd00077">
    <property type="entry name" value="HDc"/>
    <property type="match status" value="1"/>
</dbReference>
<dbReference type="PROSITE" id="PS50887">
    <property type="entry name" value="GGDEF"/>
    <property type="match status" value="1"/>
</dbReference>
<feature type="domain" description="HD-GYP" evidence="4">
    <location>
        <begin position="580"/>
        <end position="772"/>
    </location>
</feature>
<feature type="transmembrane region" description="Helical" evidence="1">
    <location>
        <begin position="57"/>
        <end position="78"/>
    </location>
</feature>
<dbReference type="PROSITE" id="PS51831">
    <property type="entry name" value="HD"/>
    <property type="match status" value="1"/>
</dbReference>
<name>A0A101XT77_9BACL</name>
<dbReference type="Pfam" id="PF00990">
    <property type="entry name" value="GGDEF"/>
    <property type="match status" value="1"/>
</dbReference>
<reference evidence="5 6" key="1">
    <citation type="submission" date="2015-12" db="EMBL/GenBank/DDBJ databases">
        <title>Draft genome sequence of Acidibacillus ferrooxidans ITV001, isolated from a chalcopyrite acid mine drainage site in Brazil.</title>
        <authorList>
            <person name="Dall'Agnol H."/>
            <person name="Nancucheo I."/>
            <person name="Johnson B."/>
            <person name="Oliveira R."/>
            <person name="Leite L."/>
            <person name="Pylro V."/>
            <person name="Nunes G.L."/>
            <person name="Tzotzos G."/>
            <person name="Fernandes G.R."/>
            <person name="Dutra J."/>
            <person name="Orellana S.C."/>
            <person name="Oliveira G."/>
        </authorList>
    </citation>
    <scope>NUCLEOTIDE SEQUENCE [LARGE SCALE GENOMIC DNA]</scope>
    <source>
        <strain evidence="6">ITV01</strain>
    </source>
</reference>
<dbReference type="PROSITE" id="PS51832">
    <property type="entry name" value="HD_GYP"/>
    <property type="match status" value="1"/>
</dbReference>
<evidence type="ECO:0000256" key="1">
    <source>
        <dbReference type="SAM" id="Phobius"/>
    </source>
</evidence>
<dbReference type="OrthoDB" id="9759601at2"/>
<gene>
    <name evidence="5" type="ORF">ATW55_12385</name>
</gene>
<dbReference type="InterPro" id="IPR043128">
    <property type="entry name" value="Rev_trsase/Diguanyl_cyclase"/>
</dbReference>
<dbReference type="NCBIfam" id="TIGR00277">
    <property type="entry name" value="HDIG"/>
    <property type="match status" value="1"/>
</dbReference>
<comment type="caution">
    <text evidence="5">The sequence shown here is derived from an EMBL/GenBank/DDBJ whole genome shotgun (WGS) entry which is preliminary data.</text>
</comment>
<feature type="domain" description="GGDEF" evidence="2">
    <location>
        <begin position="414"/>
        <end position="548"/>
    </location>
</feature>
<feature type="transmembrane region" description="Helical" evidence="1">
    <location>
        <begin position="33"/>
        <end position="51"/>
    </location>
</feature>
<proteinExistence type="predicted"/>
<dbReference type="InterPro" id="IPR003607">
    <property type="entry name" value="HD/PDEase_dom"/>
</dbReference>
<organism evidence="5 6">
    <name type="scientific">Ferroacidibacillus organovorans</name>
    <dbReference type="NCBI Taxonomy" id="1765683"/>
    <lineage>
        <taxon>Bacteria</taxon>
        <taxon>Bacillati</taxon>
        <taxon>Bacillota</taxon>
        <taxon>Bacilli</taxon>
        <taxon>Bacillales</taxon>
        <taxon>Alicyclobacillaceae</taxon>
        <taxon>Ferroacidibacillus</taxon>
    </lineage>
</organism>
<dbReference type="Pfam" id="PF13487">
    <property type="entry name" value="HD_5"/>
    <property type="match status" value="1"/>
</dbReference>
<keyword evidence="1" id="KW-0812">Transmembrane</keyword>
<dbReference type="AlphaFoldDB" id="A0A101XT77"/>
<dbReference type="SUPFAM" id="SSF55073">
    <property type="entry name" value="Nucleotide cyclase"/>
    <property type="match status" value="1"/>
</dbReference>
<keyword evidence="1" id="KW-1133">Transmembrane helix</keyword>
<evidence type="ECO:0000259" key="4">
    <source>
        <dbReference type="PROSITE" id="PS51832"/>
    </source>
</evidence>
<dbReference type="InterPro" id="IPR000160">
    <property type="entry name" value="GGDEF_dom"/>
</dbReference>
<dbReference type="InterPro" id="IPR029787">
    <property type="entry name" value="Nucleotide_cyclase"/>
</dbReference>
<feature type="transmembrane region" description="Helical" evidence="1">
    <location>
        <begin position="99"/>
        <end position="125"/>
    </location>
</feature>
<evidence type="ECO:0000259" key="2">
    <source>
        <dbReference type="PROSITE" id="PS50887"/>
    </source>
</evidence>
<evidence type="ECO:0000313" key="5">
    <source>
        <dbReference type="EMBL" id="KUO97103.1"/>
    </source>
</evidence>
<dbReference type="SMART" id="SM00267">
    <property type="entry name" value="GGDEF"/>
    <property type="match status" value="1"/>
</dbReference>
<dbReference type="Gene3D" id="1.10.3210.10">
    <property type="entry name" value="Hypothetical protein af1432"/>
    <property type="match status" value="1"/>
</dbReference>
<dbReference type="InterPro" id="IPR006675">
    <property type="entry name" value="HDIG_dom"/>
</dbReference>